<dbReference type="GO" id="GO:0047527">
    <property type="term" value="F:2,3-dihydroxybenzoate-serine ligase activity"/>
    <property type="evidence" value="ECO:0007669"/>
    <property type="project" value="TreeGrafter"/>
</dbReference>
<dbReference type="Gene3D" id="3.30.559.30">
    <property type="entry name" value="Nonribosomal peptide synthetase, condensation domain"/>
    <property type="match status" value="2"/>
</dbReference>
<dbReference type="GO" id="GO:0009403">
    <property type="term" value="P:toxin biosynthetic process"/>
    <property type="evidence" value="ECO:0007669"/>
    <property type="project" value="UniProtKB-ARBA"/>
</dbReference>
<keyword evidence="4" id="KW-0677">Repeat</keyword>
<dbReference type="GO" id="GO:0031177">
    <property type="term" value="F:phosphopantetheine binding"/>
    <property type="evidence" value="ECO:0007669"/>
    <property type="project" value="InterPro"/>
</dbReference>
<dbReference type="InterPro" id="IPR020845">
    <property type="entry name" value="AMP-binding_CS"/>
</dbReference>
<dbReference type="GO" id="GO:0008610">
    <property type="term" value="P:lipid biosynthetic process"/>
    <property type="evidence" value="ECO:0007669"/>
    <property type="project" value="UniProtKB-ARBA"/>
</dbReference>
<dbReference type="Pfam" id="PF00668">
    <property type="entry name" value="Condensation"/>
    <property type="match status" value="2"/>
</dbReference>
<dbReference type="InterPro" id="IPR000873">
    <property type="entry name" value="AMP-dep_synth/lig_dom"/>
</dbReference>
<dbReference type="Pfam" id="PF08242">
    <property type="entry name" value="Methyltransf_12"/>
    <property type="match status" value="1"/>
</dbReference>
<dbReference type="InterPro" id="IPR020806">
    <property type="entry name" value="PKS_PP-bd"/>
</dbReference>
<proteinExistence type="predicted"/>
<dbReference type="FunFam" id="3.40.50.980:FF:000001">
    <property type="entry name" value="Non-ribosomal peptide synthetase"/>
    <property type="match status" value="1"/>
</dbReference>
<dbReference type="InterPro" id="IPR036736">
    <property type="entry name" value="ACP-like_sf"/>
</dbReference>
<dbReference type="GO" id="GO:0005829">
    <property type="term" value="C:cytosol"/>
    <property type="evidence" value="ECO:0007669"/>
    <property type="project" value="TreeGrafter"/>
</dbReference>
<feature type="region of interest" description="Disordered" evidence="5">
    <location>
        <begin position="1408"/>
        <end position="1428"/>
    </location>
</feature>
<dbReference type="InterPro" id="IPR010071">
    <property type="entry name" value="AA_adenyl_dom"/>
</dbReference>
<dbReference type="GO" id="GO:0009239">
    <property type="term" value="P:enterobactin biosynthetic process"/>
    <property type="evidence" value="ECO:0007669"/>
    <property type="project" value="TreeGrafter"/>
</dbReference>
<dbReference type="CDD" id="cd19531">
    <property type="entry name" value="LCL_NRPS-like"/>
    <property type="match status" value="1"/>
</dbReference>
<gene>
    <name evidence="7" type="ORF">I8755_35960</name>
</gene>
<evidence type="ECO:0000256" key="4">
    <source>
        <dbReference type="ARBA" id="ARBA00022737"/>
    </source>
</evidence>
<dbReference type="InterPro" id="IPR025110">
    <property type="entry name" value="AMP-bd_C"/>
</dbReference>
<dbReference type="FunFam" id="1.10.1200.10:FF:000005">
    <property type="entry name" value="Nonribosomal peptide synthetase 1"/>
    <property type="match status" value="1"/>
</dbReference>
<dbReference type="FunFam" id="3.40.50.12780:FF:000012">
    <property type="entry name" value="Non-ribosomal peptide synthetase"/>
    <property type="match status" value="1"/>
</dbReference>
<dbReference type="FunFam" id="2.30.38.10:FF:000001">
    <property type="entry name" value="Non-ribosomal peptide synthetase PvdI"/>
    <property type="match status" value="1"/>
</dbReference>
<dbReference type="SUPFAM" id="SSF52777">
    <property type="entry name" value="CoA-dependent acyltransferases"/>
    <property type="match status" value="4"/>
</dbReference>
<protein>
    <submittedName>
        <fullName evidence="7">Amino acid adenylation domain-containing protein</fullName>
    </submittedName>
</protein>
<dbReference type="InterPro" id="IPR045851">
    <property type="entry name" value="AMP-bd_C_sf"/>
</dbReference>
<reference evidence="7 8" key="1">
    <citation type="submission" date="2020-12" db="EMBL/GenBank/DDBJ databases">
        <title>Identification and biosynthesis of polyene macrolides produced by Streptomyces alfalfae Men-myco-93-63.</title>
        <authorList>
            <person name="Liu D."/>
            <person name="Li Y."/>
            <person name="Liu L."/>
            <person name="Han X."/>
            <person name="Shen F."/>
        </authorList>
    </citation>
    <scope>NUCLEOTIDE SEQUENCE [LARGE SCALE GENOMIC DNA]</scope>
    <source>
        <strain evidence="7 8">Men-myco-93-63</strain>
    </source>
</reference>
<dbReference type="RefSeq" id="WP_198504667.1">
    <property type="nucleotide sequence ID" value="NZ_CP065959.1"/>
</dbReference>
<dbReference type="Gene3D" id="2.30.38.10">
    <property type="entry name" value="Luciferase, Domain 3"/>
    <property type="match status" value="1"/>
</dbReference>
<keyword evidence="3" id="KW-0597">Phosphoprotein</keyword>
<comment type="cofactor">
    <cofactor evidence="1">
        <name>pantetheine 4'-phosphate</name>
        <dbReference type="ChEBI" id="CHEBI:47942"/>
    </cofactor>
</comment>
<dbReference type="InterPro" id="IPR013217">
    <property type="entry name" value="Methyltransf_12"/>
</dbReference>
<evidence type="ECO:0000256" key="1">
    <source>
        <dbReference type="ARBA" id="ARBA00001957"/>
    </source>
</evidence>
<name>A0A7T4U186_9ACTN</name>
<evidence type="ECO:0000313" key="7">
    <source>
        <dbReference type="EMBL" id="QQC93135.1"/>
    </source>
</evidence>
<dbReference type="Pfam" id="PF00501">
    <property type="entry name" value="AMP-binding"/>
    <property type="match status" value="1"/>
</dbReference>
<evidence type="ECO:0000259" key="6">
    <source>
        <dbReference type="PROSITE" id="PS50075"/>
    </source>
</evidence>
<evidence type="ECO:0000256" key="5">
    <source>
        <dbReference type="SAM" id="MobiDB-lite"/>
    </source>
</evidence>
<dbReference type="NCBIfam" id="TIGR01733">
    <property type="entry name" value="AA-adenyl-dom"/>
    <property type="match status" value="1"/>
</dbReference>
<dbReference type="CDD" id="cd02440">
    <property type="entry name" value="AdoMet_MTases"/>
    <property type="match status" value="1"/>
</dbReference>
<feature type="domain" description="Carrier" evidence="6">
    <location>
        <begin position="1425"/>
        <end position="1499"/>
    </location>
</feature>
<dbReference type="Gene3D" id="3.30.300.30">
    <property type="match status" value="2"/>
</dbReference>
<dbReference type="InterPro" id="IPR023213">
    <property type="entry name" value="CAT-like_dom_sf"/>
</dbReference>
<dbReference type="Gene3D" id="3.30.559.10">
    <property type="entry name" value="Chloramphenicol acetyltransferase-like domain"/>
    <property type="match status" value="2"/>
</dbReference>
<dbReference type="SUPFAM" id="SSF53335">
    <property type="entry name" value="S-adenosyl-L-methionine-dependent methyltransferases"/>
    <property type="match status" value="1"/>
</dbReference>
<organism evidence="7 8">
    <name type="scientific">Streptomyces alfalfae</name>
    <dbReference type="NCBI Taxonomy" id="1642299"/>
    <lineage>
        <taxon>Bacteria</taxon>
        <taxon>Bacillati</taxon>
        <taxon>Actinomycetota</taxon>
        <taxon>Actinomycetes</taxon>
        <taxon>Kitasatosporales</taxon>
        <taxon>Streptomycetaceae</taxon>
        <taxon>Streptomyces</taxon>
    </lineage>
</organism>
<evidence type="ECO:0000256" key="2">
    <source>
        <dbReference type="ARBA" id="ARBA00022450"/>
    </source>
</evidence>
<dbReference type="CDD" id="cd17646">
    <property type="entry name" value="A_NRPS_AB3403-like"/>
    <property type="match status" value="1"/>
</dbReference>
<dbReference type="PROSITE" id="PS50075">
    <property type="entry name" value="CARRIER"/>
    <property type="match status" value="1"/>
</dbReference>
<dbReference type="SUPFAM" id="SSF56801">
    <property type="entry name" value="Acetyl-CoA synthetase-like"/>
    <property type="match status" value="1"/>
</dbReference>
<dbReference type="PANTHER" id="PTHR45527">
    <property type="entry name" value="NONRIBOSOMAL PEPTIDE SYNTHETASE"/>
    <property type="match status" value="1"/>
</dbReference>
<dbReference type="PROSITE" id="PS00012">
    <property type="entry name" value="PHOSPHOPANTETHEINE"/>
    <property type="match status" value="1"/>
</dbReference>
<evidence type="ECO:0000313" key="8">
    <source>
        <dbReference type="Proteomes" id="UP000596130"/>
    </source>
</evidence>
<dbReference type="InterPro" id="IPR029063">
    <property type="entry name" value="SAM-dependent_MTases_sf"/>
</dbReference>
<dbReference type="Proteomes" id="UP000596130">
    <property type="component" value="Chromosome"/>
</dbReference>
<dbReference type="InterPro" id="IPR009081">
    <property type="entry name" value="PP-bd_ACP"/>
</dbReference>
<sequence>MSREDLATSRKARLSPQKRALLEKLSGKARTSGTTRIPRRPASDRPPLSFAQRRLWFLDQMVPESPAYNVPMSFRVRGPLRRETLERAAEEVVRRHESLRTRLPSENGEPWQEIVDDVRVPVELVDVTDDPARLDALVYEAGRRPFDLATGPLLRVTLYRLAPELHVVLLNAHHVVVDGWSLGLFWQELFTLYEAFAADRPSPLPELAVQYADFAVWQRAYLSGERLENQLDYWRRQLGEGTENLELPLDRPRPPVQTFEGGDLRDVYPAALRDELQALSRREGVSLFVVLLGALNVLLHRYTGQSGIPVGSPVTNRTHVDIEPLIGMFVNTLVYRTDMAGDPDFREVLRRVQEVVNGAQQHQEVPFEVLVDALRPERYLSQNPLFQVCFNFLPAREMKPGDELVIEAIEGVRIGTSKFDLWISVVDRADELLVEVEYNRDVFEPGTVRRLMDAFRVVVEAAAARPDLAVSRLPVLPEADRRRIVEEWNDTAQAFDGAERCLHDLIADQAARTPDAPAVVFGGEEVSYAELDRRADRLAHWLRGRGAGPERTVAVCAERSVELVVALLGVLKSGAAYVPVDPDHPARRRAFMLADAAPMIVLTQEHLRAALPPTEAEVLVLDTRWAEIAEEPHGPLAHGAGPDTLAYVIYTSGSTGEPKGVLNTHRGIVNRLLWMQDRYRLDATDRVLQKTPFSFDVSVWEFFWPLLAGATLVIAGPDEHKDPARLAELIGDERITTAHFVPSMLQVFLGQDGGEGGLAGRCADLRRVVCSGEALPFALQERFFAKLPGTELHNLYGPTEAAVDVTAWQCVPGDERGVVPIGRPIANTRVLVLDERLDPVPVGVVGEVHIGGVQVARGYHNRPELTEERFVPDPFGAPGERLYKTGDLARLLPDGAIEYRGRADFQVKVRGIRIEPGEVEAALMRHPDVVEAAVVTRDDPRETGHKQLVAYVVPDTAPAARATEGDDPMAERVAEWAEVFDQAYAQGTDAREADFNIVSWNSSYTGEPLAAEEMREWVDGTVERILALGPRRVLEIGCGTGLLLSRIAPHCESYHGTDISKAALDFVRTRLIAERPELAGVTLSHRAADESAGAGDEPYDVVIINSVAQYFPDGAYLRTVLGHALDSLAGDGAVFVGDLRNLALLDTFHTDVELSRATAKLPAGRLRGRIARRTRQEQELLVHPAFFTALRAERPDISGVDVQLRRGRHDNELTRYRYDAVLHVSARATAPDTDVVTLDWADAGGLAGVRRRLDEERPGALAVRGVRNARLAAVNAKRERLRDKDAEEIVGELVRDTGTGTAAHVDPEEWWRLGADTGRTVTVSWMPDTTDGSYAVLLSRTGAHRLDLTGPLPAEPLTNDPAFDRAGAELVRDLRRFLKDSVPDYMVPAAFLPLRALPVGVNGKLDRDALPPVPDQGDADGAAAEPTTPTEHVLAELWAEVLGVDDVGVHTNFFELGGDSIHTIHVVAKARQRGLEFAPQLVFRHGTISALAAALDEQRAAADTPAPERRAATGRDADADAALRALSEAPGVLDVYPLSPFQQWALGEWREHPEPGLFLVHRMQLLTVSDFSEDVFVACLRQLISEHPLLRTTFAWEGLAEPVQVVHEEAAPETAFADWRGLAGPEQDARLETYLAADRDRGVDLGAASGLRYLVALLDADTALVVVSLNYFCLDGWSFEIVTDRLQELLAAAATGRSPEPAPERLAFKRFVEGARALPTGPAETYWRRALAGLTRPTPLSAGVRAALPAQPAEEGCARQIITLDRDATLGLRRLSQRAHLPLNALFQGAWALVNAAYTASDDVTHGVLLAGRSSPVADPDALSTMVGPAFNILPLRTRVDRDREAGAFLKDVLGALVEMGGHETTPLDTVLGWSELPQGTLPCESYIVFQNVGVDTMERAGTAFFVSKMGFPLRLDVFPTNVVTVHLSYHRDQVTDAAATRLLLALQGVLEAMLDGLGRTVGELADAALEERAAPPGLGVFHEGEFRVADIREQQGGDPA</sequence>
<dbReference type="PANTHER" id="PTHR45527:SF1">
    <property type="entry name" value="FATTY ACID SYNTHASE"/>
    <property type="match status" value="1"/>
</dbReference>
<dbReference type="Pfam" id="PF00550">
    <property type="entry name" value="PP-binding"/>
    <property type="match status" value="1"/>
</dbReference>
<accession>A0A7T4U186</accession>
<dbReference type="Gene3D" id="3.40.50.150">
    <property type="entry name" value="Vaccinia Virus protein VP39"/>
    <property type="match status" value="1"/>
</dbReference>
<dbReference type="Pfam" id="PF13193">
    <property type="entry name" value="AMP-binding_C"/>
    <property type="match status" value="1"/>
</dbReference>
<feature type="region of interest" description="Disordered" evidence="5">
    <location>
        <begin position="1"/>
        <end position="46"/>
    </location>
</feature>
<dbReference type="FunFam" id="3.40.50.980:FF:000002">
    <property type="entry name" value="Enterobactin synthetase component F"/>
    <property type="match status" value="1"/>
</dbReference>
<dbReference type="InterPro" id="IPR001242">
    <property type="entry name" value="Condensation_dom"/>
</dbReference>
<evidence type="ECO:0000256" key="3">
    <source>
        <dbReference type="ARBA" id="ARBA00022553"/>
    </source>
</evidence>
<keyword evidence="2" id="KW-0596">Phosphopantetheine</keyword>
<dbReference type="Gene3D" id="3.40.50.980">
    <property type="match status" value="2"/>
</dbReference>
<dbReference type="PROSITE" id="PS00455">
    <property type="entry name" value="AMP_BINDING"/>
    <property type="match status" value="1"/>
</dbReference>
<dbReference type="SMART" id="SM00823">
    <property type="entry name" value="PKS_PP"/>
    <property type="match status" value="1"/>
</dbReference>
<dbReference type="GO" id="GO:0043041">
    <property type="term" value="P:amino acid activation for nonribosomal peptide biosynthetic process"/>
    <property type="evidence" value="ECO:0007669"/>
    <property type="project" value="TreeGrafter"/>
</dbReference>
<dbReference type="Gene3D" id="1.10.1200.10">
    <property type="entry name" value="ACP-like"/>
    <property type="match status" value="1"/>
</dbReference>
<dbReference type="SUPFAM" id="SSF47336">
    <property type="entry name" value="ACP-like"/>
    <property type="match status" value="1"/>
</dbReference>
<dbReference type="EMBL" id="CP065959">
    <property type="protein sequence ID" value="QQC93135.1"/>
    <property type="molecule type" value="Genomic_DNA"/>
</dbReference>
<dbReference type="FunFam" id="3.30.559.10:FF:000012">
    <property type="entry name" value="Non-ribosomal peptide synthetase"/>
    <property type="match status" value="1"/>
</dbReference>
<dbReference type="GO" id="GO:0009366">
    <property type="term" value="C:enterobactin synthetase complex"/>
    <property type="evidence" value="ECO:0007669"/>
    <property type="project" value="TreeGrafter"/>
</dbReference>
<dbReference type="InterPro" id="IPR006162">
    <property type="entry name" value="Ppantetheine_attach_site"/>
</dbReference>